<dbReference type="EMBL" id="JANPWB010000006">
    <property type="protein sequence ID" value="KAJ1178810.1"/>
    <property type="molecule type" value="Genomic_DNA"/>
</dbReference>
<name>A0AAV7TQ65_PLEWA</name>
<protein>
    <submittedName>
        <fullName evidence="2">Uncharacterized protein</fullName>
    </submittedName>
</protein>
<dbReference type="AlphaFoldDB" id="A0AAV7TQ65"/>
<proteinExistence type="predicted"/>
<evidence type="ECO:0000256" key="1">
    <source>
        <dbReference type="SAM" id="MobiDB-lite"/>
    </source>
</evidence>
<gene>
    <name evidence="2" type="ORF">NDU88_004052</name>
</gene>
<evidence type="ECO:0000313" key="3">
    <source>
        <dbReference type="Proteomes" id="UP001066276"/>
    </source>
</evidence>
<organism evidence="2 3">
    <name type="scientific">Pleurodeles waltl</name>
    <name type="common">Iberian ribbed newt</name>
    <dbReference type="NCBI Taxonomy" id="8319"/>
    <lineage>
        <taxon>Eukaryota</taxon>
        <taxon>Metazoa</taxon>
        <taxon>Chordata</taxon>
        <taxon>Craniata</taxon>
        <taxon>Vertebrata</taxon>
        <taxon>Euteleostomi</taxon>
        <taxon>Amphibia</taxon>
        <taxon>Batrachia</taxon>
        <taxon>Caudata</taxon>
        <taxon>Salamandroidea</taxon>
        <taxon>Salamandridae</taxon>
        <taxon>Pleurodelinae</taxon>
        <taxon>Pleurodeles</taxon>
    </lineage>
</organism>
<evidence type="ECO:0000313" key="2">
    <source>
        <dbReference type="EMBL" id="KAJ1178810.1"/>
    </source>
</evidence>
<dbReference type="Proteomes" id="UP001066276">
    <property type="component" value="Chromosome 3_2"/>
</dbReference>
<feature type="region of interest" description="Disordered" evidence="1">
    <location>
        <begin position="78"/>
        <end position="154"/>
    </location>
</feature>
<keyword evidence="3" id="KW-1185">Reference proteome</keyword>
<reference evidence="2" key="1">
    <citation type="journal article" date="2022" name="bioRxiv">
        <title>Sequencing and chromosome-scale assembly of the giantPleurodeles waltlgenome.</title>
        <authorList>
            <person name="Brown T."/>
            <person name="Elewa A."/>
            <person name="Iarovenko S."/>
            <person name="Subramanian E."/>
            <person name="Araus A.J."/>
            <person name="Petzold A."/>
            <person name="Susuki M."/>
            <person name="Suzuki K.-i.T."/>
            <person name="Hayashi T."/>
            <person name="Toyoda A."/>
            <person name="Oliveira C."/>
            <person name="Osipova E."/>
            <person name="Leigh N.D."/>
            <person name="Simon A."/>
            <person name="Yun M.H."/>
        </authorList>
    </citation>
    <scope>NUCLEOTIDE SEQUENCE</scope>
    <source>
        <strain evidence="2">20211129_DDA</strain>
        <tissue evidence="2">Liver</tissue>
    </source>
</reference>
<feature type="compositionally biased region" description="Basic residues" evidence="1">
    <location>
        <begin position="111"/>
        <end position="120"/>
    </location>
</feature>
<sequence length="154" mass="17412">MDYVHTVRYVCTGMCVDSSDFVDLRSGQRCECKRPHSKEKRECMHNVCKEFLKKDRPTQCTGRLQCSLTCELTSVSARAAPTPVHPSASSGPRQRRALTKDGSGSQLAACKRARAQQKHNYHADKQKGTRPQECSRTRVQARGGLRLRHARREL</sequence>
<comment type="caution">
    <text evidence="2">The sequence shown here is derived from an EMBL/GenBank/DDBJ whole genome shotgun (WGS) entry which is preliminary data.</text>
</comment>
<accession>A0AAV7TQ65</accession>
<feature type="compositionally biased region" description="Basic residues" evidence="1">
    <location>
        <begin position="145"/>
        <end position="154"/>
    </location>
</feature>